<sequence>MACDYLAIQGSSVAPEQVLPVSLTVTGTLHRKQLSPETFEALQPLKDSDKSGIMT</sequence>
<dbReference type="EMBL" id="KZ293415">
    <property type="protein sequence ID" value="PBK77633.1"/>
    <property type="molecule type" value="Genomic_DNA"/>
</dbReference>
<evidence type="ECO:0000313" key="2">
    <source>
        <dbReference type="Proteomes" id="UP000218334"/>
    </source>
</evidence>
<proteinExistence type="predicted"/>
<evidence type="ECO:0000313" key="1">
    <source>
        <dbReference type="EMBL" id="PBK77633.1"/>
    </source>
</evidence>
<dbReference type="AlphaFoldDB" id="A0A2H3CNE6"/>
<dbReference type="Proteomes" id="UP000218334">
    <property type="component" value="Unassembled WGS sequence"/>
</dbReference>
<gene>
    <name evidence="1" type="ORF">ARMSODRAFT_946474</name>
</gene>
<protein>
    <submittedName>
        <fullName evidence="1">Uncharacterized protein</fullName>
    </submittedName>
</protein>
<reference evidence="2" key="1">
    <citation type="journal article" date="2017" name="Nat. Ecol. Evol.">
        <title>Genome expansion and lineage-specific genetic innovations in the forest pathogenic fungi Armillaria.</title>
        <authorList>
            <person name="Sipos G."/>
            <person name="Prasanna A.N."/>
            <person name="Walter M.C."/>
            <person name="O'Connor E."/>
            <person name="Balint B."/>
            <person name="Krizsan K."/>
            <person name="Kiss B."/>
            <person name="Hess J."/>
            <person name="Varga T."/>
            <person name="Slot J."/>
            <person name="Riley R."/>
            <person name="Boka B."/>
            <person name="Rigling D."/>
            <person name="Barry K."/>
            <person name="Lee J."/>
            <person name="Mihaltcheva S."/>
            <person name="LaButti K."/>
            <person name="Lipzen A."/>
            <person name="Waldron R."/>
            <person name="Moloney N.M."/>
            <person name="Sperisen C."/>
            <person name="Kredics L."/>
            <person name="Vagvoelgyi C."/>
            <person name="Patrignani A."/>
            <person name="Fitzpatrick D."/>
            <person name="Nagy I."/>
            <person name="Doyle S."/>
            <person name="Anderson J.B."/>
            <person name="Grigoriev I.V."/>
            <person name="Gueldener U."/>
            <person name="Muensterkoetter M."/>
            <person name="Nagy L.G."/>
        </authorList>
    </citation>
    <scope>NUCLEOTIDE SEQUENCE [LARGE SCALE GENOMIC DNA]</scope>
    <source>
        <strain evidence="2">28-4</strain>
    </source>
</reference>
<keyword evidence="2" id="KW-1185">Reference proteome</keyword>
<accession>A0A2H3CNE6</accession>
<organism evidence="1 2">
    <name type="scientific">Armillaria solidipes</name>
    <dbReference type="NCBI Taxonomy" id="1076256"/>
    <lineage>
        <taxon>Eukaryota</taxon>
        <taxon>Fungi</taxon>
        <taxon>Dikarya</taxon>
        <taxon>Basidiomycota</taxon>
        <taxon>Agaricomycotina</taxon>
        <taxon>Agaricomycetes</taxon>
        <taxon>Agaricomycetidae</taxon>
        <taxon>Agaricales</taxon>
        <taxon>Marasmiineae</taxon>
        <taxon>Physalacriaceae</taxon>
        <taxon>Armillaria</taxon>
    </lineage>
</organism>
<name>A0A2H3CNE6_9AGAR</name>